<dbReference type="AlphaFoldDB" id="A0A6G0Y3Q0"/>
<dbReference type="PANTHER" id="PTHR45749:SF21">
    <property type="entry name" value="DUF4371 DOMAIN-CONTAINING PROTEIN"/>
    <property type="match status" value="1"/>
</dbReference>
<dbReference type="PANTHER" id="PTHR45749">
    <property type="match status" value="1"/>
</dbReference>
<dbReference type="Proteomes" id="UP000478052">
    <property type="component" value="Unassembled WGS sequence"/>
</dbReference>
<dbReference type="InterPro" id="IPR008906">
    <property type="entry name" value="HATC_C_dom"/>
</dbReference>
<dbReference type="Pfam" id="PF05699">
    <property type="entry name" value="Dimer_Tnp_hAT"/>
    <property type="match status" value="1"/>
</dbReference>
<keyword evidence="4" id="KW-1185">Reference proteome</keyword>
<dbReference type="SUPFAM" id="SSF53098">
    <property type="entry name" value="Ribonuclease H-like"/>
    <property type="match status" value="1"/>
</dbReference>
<name>A0A6G0Y3Q0_APHCR</name>
<reference evidence="3 4" key="1">
    <citation type="submission" date="2019-08" db="EMBL/GenBank/DDBJ databases">
        <title>Whole genome of Aphis craccivora.</title>
        <authorList>
            <person name="Voronova N.V."/>
            <person name="Shulinski R.S."/>
            <person name="Bandarenka Y.V."/>
            <person name="Zhorov D.G."/>
            <person name="Warner D."/>
        </authorList>
    </citation>
    <scope>NUCLEOTIDE SEQUENCE [LARGE SCALE GENOMIC DNA]</scope>
    <source>
        <strain evidence="3">180601</strain>
        <tissue evidence="3">Whole Body</tissue>
    </source>
</reference>
<proteinExistence type="predicted"/>
<protein>
    <submittedName>
        <fullName evidence="3">Zinc finger MYM-type protein 1-like</fullName>
    </submittedName>
</protein>
<dbReference type="OrthoDB" id="6605172at2759"/>
<dbReference type="EMBL" id="VUJU01006383">
    <property type="protein sequence ID" value="KAF0748674.1"/>
    <property type="molecule type" value="Genomic_DNA"/>
</dbReference>
<sequence>MAAKNKRLKTLHDFFMPKKTKKNSGDNDPDDPVSLAHCSLTVEEFEKITESNTVHELLDPDDPANLLPVFYVKLDRAFCFSCRMFTNSSGINAGYTDSAYSKVGLNNWKLATTKAHQTSNTHLNSVTSLTNFLHLKPIDTVLDEKRELIHSQKEQQRLKNRQIMQRLIDITLCIGIGGRSFRGKNEKESSYNKGLFKDIVTLLAKYDPLLKSHLELGPKNATYCSNIIQNDLIISISQVLKNQLKHKIENKKISIIADETSDLGHHEQLSIVLRYFDDEKKCPVEQFVGMKRIMSTDSQNIFNAISDVINDFGIKWKSVLSMWFDGAATMSGSVNGVQAKFKKENDKAFFLIYSFIEGCRTRHGILETIANSLNLKLKTLKSVSTTRWACRAEAVSAIKENYTALLVAIKEISDRTNFKSKSSQSSNINLLTAVELVTSLKQSLISLRNTEKEFQDIFKKTVQMCNDNDILIPDLKRRRVSYKIDKSHKTQHIMKNKEEEMKISVFFPMLDRMISDIEIKFNQETINMIKCVARLIKQEVTNDDLINLSNIFGVDFNDLDAEIRLLKSNCSISKDNINTCDDLIKWLADYGTGRDIIFQNIFIILKEFVTISVTSCSCERTFSELNFIKTKLKSTIQQDRLDALLKISIEQGSAYNINIDDVIEHFKILKPINRRMEL</sequence>
<feature type="domain" description="HAT C-terminal dimerisation" evidence="1">
    <location>
        <begin position="584"/>
        <end position="648"/>
    </location>
</feature>
<accession>A0A6G0Y3Q0</accession>
<dbReference type="GO" id="GO:0046983">
    <property type="term" value="F:protein dimerization activity"/>
    <property type="evidence" value="ECO:0007669"/>
    <property type="project" value="InterPro"/>
</dbReference>
<feature type="domain" description="DUF4371" evidence="2">
    <location>
        <begin position="147"/>
        <end position="336"/>
    </location>
</feature>
<dbReference type="InterPro" id="IPR025398">
    <property type="entry name" value="DUF4371"/>
</dbReference>
<gene>
    <name evidence="3" type="ORF">FWK35_00018984</name>
</gene>
<evidence type="ECO:0000259" key="1">
    <source>
        <dbReference type="Pfam" id="PF05699"/>
    </source>
</evidence>
<evidence type="ECO:0000313" key="3">
    <source>
        <dbReference type="EMBL" id="KAF0748674.1"/>
    </source>
</evidence>
<comment type="caution">
    <text evidence="3">The sequence shown here is derived from an EMBL/GenBank/DDBJ whole genome shotgun (WGS) entry which is preliminary data.</text>
</comment>
<evidence type="ECO:0000313" key="4">
    <source>
        <dbReference type="Proteomes" id="UP000478052"/>
    </source>
</evidence>
<organism evidence="3 4">
    <name type="scientific">Aphis craccivora</name>
    <name type="common">Cowpea aphid</name>
    <dbReference type="NCBI Taxonomy" id="307492"/>
    <lineage>
        <taxon>Eukaryota</taxon>
        <taxon>Metazoa</taxon>
        <taxon>Ecdysozoa</taxon>
        <taxon>Arthropoda</taxon>
        <taxon>Hexapoda</taxon>
        <taxon>Insecta</taxon>
        <taxon>Pterygota</taxon>
        <taxon>Neoptera</taxon>
        <taxon>Paraneoptera</taxon>
        <taxon>Hemiptera</taxon>
        <taxon>Sternorrhyncha</taxon>
        <taxon>Aphidomorpha</taxon>
        <taxon>Aphidoidea</taxon>
        <taxon>Aphididae</taxon>
        <taxon>Aphidini</taxon>
        <taxon>Aphis</taxon>
        <taxon>Aphis</taxon>
    </lineage>
</organism>
<evidence type="ECO:0000259" key="2">
    <source>
        <dbReference type="Pfam" id="PF14291"/>
    </source>
</evidence>
<dbReference type="InterPro" id="IPR012337">
    <property type="entry name" value="RNaseH-like_sf"/>
</dbReference>
<dbReference type="Pfam" id="PF14291">
    <property type="entry name" value="DUF4371"/>
    <property type="match status" value="1"/>
</dbReference>